<protein>
    <recommendedName>
        <fullName evidence="3">Metallo-beta-lactamase domain-containing protein 1</fullName>
    </recommendedName>
    <alternativeName>
        <fullName evidence="4">Endoribonuclease MBLAC1</fullName>
    </alternativeName>
</protein>
<dbReference type="InterPro" id="IPR036866">
    <property type="entry name" value="RibonucZ/Hydroxyglut_hydro"/>
</dbReference>
<dbReference type="InterPro" id="IPR039344">
    <property type="entry name" value="MBLAC1"/>
</dbReference>
<evidence type="ECO:0000313" key="9">
    <source>
        <dbReference type="Proteomes" id="UP001153148"/>
    </source>
</evidence>
<dbReference type="Gene3D" id="3.60.15.10">
    <property type="entry name" value="Ribonuclease Z/Hydroxyacylglutathione hydrolase-like"/>
    <property type="match status" value="1"/>
</dbReference>
<dbReference type="Pfam" id="PF00753">
    <property type="entry name" value="Lactamase_B"/>
    <property type="match status" value="1"/>
</dbReference>
<dbReference type="CDD" id="cd07711">
    <property type="entry name" value="MBLAC1-like_MBL-fold"/>
    <property type="match status" value="1"/>
</dbReference>
<comment type="subunit">
    <text evidence="2">Homodimer.</text>
</comment>
<dbReference type="SUPFAM" id="SSF56281">
    <property type="entry name" value="Metallo-hydrolase/oxidoreductase"/>
    <property type="match status" value="1"/>
</dbReference>
<dbReference type="PANTHER" id="PTHR23200">
    <property type="entry name" value="METALLO-BETA-LACTAMASE DOMAIN-CONTAINING PROTEIN 1"/>
    <property type="match status" value="1"/>
</dbReference>
<dbReference type="SMART" id="SM00849">
    <property type="entry name" value="Lactamase_B"/>
    <property type="match status" value="1"/>
</dbReference>
<comment type="function">
    <text evidence="6">Endoribonuclease that catalyzes the hydrolysis of histone-coding pre-mRNA 3'-end. Involved in histone pre-mRNA processing during the S-phase of the cell cycle, which is required for entering/progressing through S-phase. Cleaves histone pre-mRNA at a major and a minor cleavage site after the 5'-ACCCA-3' and the 5'-ACCCACA-3' sequence, respectively, and located downstream of the stem-loop. May require the presence of the HDE element located at the histone pre-RNA 3'-end to avoid non-specific cleavage.</text>
</comment>
<evidence type="ECO:0000256" key="6">
    <source>
        <dbReference type="ARBA" id="ARBA00045869"/>
    </source>
</evidence>
<evidence type="ECO:0000256" key="4">
    <source>
        <dbReference type="ARBA" id="ARBA00032988"/>
    </source>
</evidence>
<sequence>MSYKVKVLFDGYSTINTEGLSANCSCVLISGPKKVIVDTMSAWDRDRIVEALTREGLTCDNVDFVVSTHGHSDHIGNNNLFLKAKHIVGFAVSFQDQYFIHPFETSEPYIIDDGVVVIPTPGHTLDHVSVLVRTSDLGTVVVAGDLFEKVEDLEDPSLWRLVAGSDNQEEQEKNRNKILLLADWIVPGHGPIFKVTENMKSNARQGLK</sequence>
<evidence type="ECO:0000256" key="3">
    <source>
        <dbReference type="ARBA" id="ARBA00014856"/>
    </source>
</evidence>
<dbReference type="Proteomes" id="UP001153148">
    <property type="component" value="Unassembled WGS sequence"/>
</dbReference>
<evidence type="ECO:0000256" key="5">
    <source>
        <dbReference type="ARBA" id="ARBA00044690"/>
    </source>
</evidence>
<evidence type="ECO:0000256" key="2">
    <source>
        <dbReference type="ARBA" id="ARBA00011738"/>
    </source>
</evidence>
<dbReference type="InterPro" id="IPR001279">
    <property type="entry name" value="Metallo-B-lactamas"/>
</dbReference>
<dbReference type="PANTHER" id="PTHR23200:SF48">
    <property type="entry name" value="METALLO-BETA-LACTAMASE DOMAIN-CONTAINING PROTEIN 1"/>
    <property type="match status" value="1"/>
</dbReference>
<comment type="subcellular location">
    <subcellularLocation>
        <location evidence="1">Cytoplasm</location>
        <location evidence="1">Cytosol</location>
    </subcellularLocation>
</comment>
<accession>A0ABN7PCM3</accession>
<comment type="caution">
    <text evidence="8">The sequence shown here is derived from an EMBL/GenBank/DDBJ whole genome shotgun (WGS) entry which is preliminary data.</text>
</comment>
<name>A0ABN7PCM3_TIMPD</name>
<dbReference type="EMBL" id="CAJPIN010031403">
    <property type="protein sequence ID" value="CAG2064076.1"/>
    <property type="molecule type" value="Genomic_DNA"/>
</dbReference>
<comment type="catalytic activity">
    <reaction evidence="5">
        <text>a ribonucleotidyl-ribonucleotide-RNA + H2O = a 3'-end ribonucleotide-RNA + a 5'-end 5'-phospho-ribonucleoside-RNA + H(+)</text>
        <dbReference type="Rhea" id="RHEA:68096"/>
        <dbReference type="Rhea" id="RHEA-COMP:15179"/>
        <dbReference type="Rhea" id="RHEA-COMP:17355"/>
        <dbReference type="Rhea" id="RHEA-COMP:17428"/>
        <dbReference type="ChEBI" id="CHEBI:15377"/>
        <dbReference type="ChEBI" id="CHEBI:15378"/>
        <dbReference type="ChEBI" id="CHEBI:74896"/>
        <dbReference type="ChEBI" id="CHEBI:138282"/>
        <dbReference type="ChEBI" id="CHEBI:173118"/>
    </reaction>
    <physiologicalReaction direction="left-to-right" evidence="5">
        <dbReference type="Rhea" id="RHEA:68097"/>
    </physiologicalReaction>
</comment>
<gene>
    <name evidence="8" type="ORF">TPAB3V08_LOCUS11023</name>
</gene>
<evidence type="ECO:0000259" key="7">
    <source>
        <dbReference type="SMART" id="SM00849"/>
    </source>
</evidence>
<proteinExistence type="predicted"/>
<feature type="domain" description="Metallo-beta-lactamase" evidence="7">
    <location>
        <begin position="23"/>
        <end position="189"/>
    </location>
</feature>
<evidence type="ECO:0000313" key="8">
    <source>
        <dbReference type="EMBL" id="CAG2064076.1"/>
    </source>
</evidence>
<evidence type="ECO:0000256" key="1">
    <source>
        <dbReference type="ARBA" id="ARBA00004514"/>
    </source>
</evidence>
<keyword evidence="9" id="KW-1185">Reference proteome</keyword>
<reference evidence="8" key="1">
    <citation type="submission" date="2021-03" db="EMBL/GenBank/DDBJ databases">
        <authorList>
            <person name="Tran Van P."/>
        </authorList>
    </citation>
    <scope>NUCLEOTIDE SEQUENCE</scope>
</reference>
<organism evidence="8 9">
    <name type="scientific">Timema podura</name>
    <name type="common">Walking stick</name>
    <dbReference type="NCBI Taxonomy" id="61482"/>
    <lineage>
        <taxon>Eukaryota</taxon>
        <taxon>Metazoa</taxon>
        <taxon>Ecdysozoa</taxon>
        <taxon>Arthropoda</taxon>
        <taxon>Hexapoda</taxon>
        <taxon>Insecta</taxon>
        <taxon>Pterygota</taxon>
        <taxon>Neoptera</taxon>
        <taxon>Polyneoptera</taxon>
        <taxon>Phasmatodea</taxon>
        <taxon>Timematodea</taxon>
        <taxon>Timematoidea</taxon>
        <taxon>Timematidae</taxon>
        <taxon>Timema</taxon>
    </lineage>
</organism>